<sequence length="297" mass="32866">MIENKSLDSRLRNVIIYTIVILLALICLLPLWNIVAISFSSSAAVTAQRVGLFPVQFTLAAYEKIMGDAQFRRSFGISVTRVVLALVINIILIVLMAYPLAKSSREFKGRNIYMNLLVFAMLFNGGMIPTYLVVKQLNLLNSIWSLILPGAVPIFSVILVMNFFVGVPKSLEEAAMIDGATPFQILFRVYVPVSKPSLATVALFSIVGSWNDFYSGLIYITKIKNYPVMTYIQSLSVNIEELLKAGMNSSSLESVTEVSNQNLNAAKIVVVVIPLLLIYPLLQRYLITGIVMGSVKE</sequence>
<comment type="subcellular location">
    <subcellularLocation>
        <location evidence="1 7">Cell membrane</location>
        <topology evidence="1 7">Multi-pass membrane protein</topology>
    </subcellularLocation>
</comment>
<evidence type="ECO:0000259" key="8">
    <source>
        <dbReference type="PROSITE" id="PS50928"/>
    </source>
</evidence>
<dbReference type="PROSITE" id="PS50928">
    <property type="entry name" value="ABC_TM1"/>
    <property type="match status" value="1"/>
</dbReference>
<dbReference type="RefSeq" id="WP_073587297.1">
    <property type="nucleotide sequence ID" value="NZ_FRFD01000003.1"/>
</dbReference>
<gene>
    <name evidence="9" type="ORF">SAMN02745217_00600</name>
</gene>
<dbReference type="Gene3D" id="1.10.3720.10">
    <property type="entry name" value="MetI-like"/>
    <property type="match status" value="1"/>
</dbReference>
<dbReference type="Pfam" id="PF00528">
    <property type="entry name" value="BPD_transp_1"/>
    <property type="match status" value="1"/>
</dbReference>
<feature type="transmembrane region" description="Helical" evidence="7">
    <location>
        <begin position="146"/>
        <end position="165"/>
    </location>
</feature>
<keyword evidence="6 7" id="KW-0472">Membrane</keyword>
<evidence type="ECO:0000256" key="7">
    <source>
        <dbReference type="RuleBase" id="RU363032"/>
    </source>
</evidence>
<dbReference type="PANTHER" id="PTHR43744:SF9">
    <property type="entry name" value="POLYGALACTURONAN_RHAMNOGALACTURONAN TRANSPORT SYSTEM PERMEASE PROTEIN YTCP"/>
    <property type="match status" value="1"/>
</dbReference>
<evidence type="ECO:0000256" key="2">
    <source>
        <dbReference type="ARBA" id="ARBA00022448"/>
    </source>
</evidence>
<accession>A0A1M7XZ64</accession>
<keyword evidence="5 7" id="KW-1133">Transmembrane helix</keyword>
<evidence type="ECO:0000256" key="3">
    <source>
        <dbReference type="ARBA" id="ARBA00022475"/>
    </source>
</evidence>
<dbReference type="SUPFAM" id="SSF161098">
    <property type="entry name" value="MetI-like"/>
    <property type="match status" value="1"/>
</dbReference>
<keyword evidence="3" id="KW-1003">Cell membrane</keyword>
<feature type="domain" description="ABC transmembrane type-1" evidence="8">
    <location>
        <begin position="71"/>
        <end position="282"/>
    </location>
</feature>
<protein>
    <submittedName>
        <fullName evidence="9">Putative aldouronate transport system permease protein</fullName>
    </submittedName>
</protein>
<dbReference type="STRING" id="1121345.SAMN02745217_00600"/>
<keyword evidence="4 7" id="KW-0812">Transmembrane</keyword>
<feature type="transmembrane region" description="Helical" evidence="7">
    <location>
        <begin position="14"/>
        <end position="32"/>
    </location>
</feature>
<dbReference type="InterPro" id="IPR035906">
    <property type="entry name" value="MetI-like_sf"/>
</dbReference>
<keyword evidence="10" id="KW-1185">Reference proteome</keyword>
<dbReference type="Proteomes" id="UP000184612">
    <property type="component" value="Unassembled WGS sequence"/>
</dbReference>
<dbReference type="GO" id="GO:0055085">
    <property type="term" value="P:transmembrane transport"/>
    <property type="evidence" value="ECO:0007669"/>
    <property type="project" value="InterPro"/>
</dbReference>
<name>A0A1M7XZ64_9FIRM</name>
<reference evidence="9 10" key="1">
    <citation type="submission" date="2016-12" db="EMBL/GenBank/DDBJ databases">
        <authorList>
            <person name="Song W.-J."/>
            <person name="Kurnit D.M."/>
        </authorList>
    </citation>
    <scope>NUCLEOTIDE SEQUENCE [LARGE SCALE GENOMIC DNA]</scope>
    <source>
        <strain evidence="9 10">DSM 12503</strain>
    </source>
</reference>
<proteinExistence type="inferred from homology"/>
<evidence type="ECO:0000313" key="9">
    <source>
        <dbReference type="EMBL" id="SHO44447.1"/>
    </source>
</evidence>
<dbReference type="PANTHER" id="PTHR43744">
    <property type="entry name" value="ABC TRANSPORTER PERMEASE PROTEIN MG189-RELATED-RELATED"/>
    <property type="match status" value="1"/>
</dbReference>
<comment type="similarity">
    <text evidence="7">Belongs to the binding-protein-dependent transport system permease family.</text>
</comment>
<dbReference type="EMBL" id="FRFD01000003">
    <property type="protein sequence ID" value="SHO44447.1"/>
    <property type="molecule type" value="Genomic_DNA"/>
</dbReference>
<dbReference type="CDD" id="cd06261">
    <property type="entry name" value="TM_PBP2"/>
    <property type="match status" value="1"/>
</dbReference>
<dbReference type="AlphaFoldDB" id="A0A1M7XZ64"/>
<keyword evidence="2 7" id="KW-0813">Transport</keyword>
<evidence type="ECO:0000313" key="10">
    <source>
        <dbReference type="Proteomes" id="UP000184612"/>
    </source>
</evidence>
<dbReference type="GO" id="GO:0005886">
    <property type="term" value="C:plasma membrane"/>
    <property type="evidence" value="ECO:0007669"/>
    <property type="project" value="UniProtKB-SubCell"/>
</dbReference>
<dbReference type="OrthoDB" id="157184at2"/>
<feature type="transmembrane region" description="Helical" evidence="7">
    <location>
        <begin position="82"/>
        <end position="101"/>
    </location>
</feature>
<dbReference type="InterPro" id="IPR000515">
    <property type="entry name" value="MetI-like"/>
</dbReference>
<feature type="transmembrane region" description="Helical" evidence="7">
    <location>
        <begin position="265"/>
        <end position="282"/>
    </location>
</feature>
<evidence type="ECO:0000256" key="4">
    <source>
        <dbReference type="ARBA" id="ARBA00022692"/>
    </source>
</evidence>
<evidence type="ECO:0000256" key="1">
    <source>
        <dbReference type="ARBA" id="ARBA00004651"/>
    </source>
</evidence>
<evidence type="ECO:0000256" key="5">
    <source>
        <dbReference type="ARBA" id="ARBA00022989"/>
    </source>
</evidence>
<feature type="transmembrane region" description="Helical" evidence="7">
    <location>
        <begin position="113"/>
        <end position="134"/>
    </location>
</feature>
<organism evidence="9 10">
    <name type="scientific">Anaerocolumna xylanovorans DSM 12503</name>
    <dbReference type="NCBI Taxonomy" id="1121345"/>
    <lineage>
        <taxon>Bacteria</taxon>
        <taxon>Bacillati</taxon>
        <taxon>Bacillota</taxon>
        <taxon>Clostridia</taxon>
        <taxon>Lachnospirales</taxon>
        <taxon>Lachnospiraceae</taxon>
        <taxon>Anaerocolumna</taxon>
    </lineage>
</organism>
<evidence type="ECO:0000256" key="6">
    <source>
        <dbReference type="ARBA" id="ARBA00023136"/>
    </source>
</evidence>